<dbReference type="SUPFAM" id="SSF48008">
    <property type="entry name" value="GntR ligand-binding domain-like"/>
    <property type="match status" value="1"/>
</dbReference>
<dbReference type="SUPFAM" id="SSF46785">
    <property type="entry name" value="Winged helix' DNA-binding domain"/>
    <property type="match status" value="1"/>
</dbReference>
<dbReference type="Pfam" id="PF07729">
    <property type="entry name" value="FCD"/>
    <property type="match status" value="1"/>
</dbReference>
<dbReference type="OrthoDB" id="5420670at2"/>
<name>A0A1M7XY59_9BACT</name>
<dbReference type="SMART" id="SM00345">
    <property type="entry name" value="HTH_GNTR"/>
    <property type="match status" value="1"/>
</dbReference>
<dbReference type="SMART" id="SM00895">
    <property type="entry name" value="FCD"/>
    <property type="match status" value="1"/>
</dbReference>
<reference evidence="5 6" key="1">
    <citation type="submission" date="2016-12" db="EMBL/GenBank/DDBJ databases">
        <authorList>
            <person name="Song W.-J."/>
            <person name="Kurnit D.M."/>
        </authorList>
    </citation>
    <scope>NUCLEOTIDE SEQUENCE [LARGE SCALE GENOMIC DNA]</scope>
    <source>
        <strain evidence="5 6">DSM 18488</strain>
    </source>
</reference>
<dbReference type="InterPro" id="IPR011711">
    <property type="entry name" value="GntR_C"/>
</dbReference>
<dbReference type="CDD" id="cd07377">
    <property type="entry name" value="WHTH_GntR"/>
    <property type="match status" value="1"/>
</dbReference>
<dbReference type="InterPro" id="IPR036388">
    <property type="entry name" value="WH-like_DNA-bd_sf"/>
</dbReference>
<dbReference type="InterPro" id="IPR008920">
    <property type="entry name" value="TF_FadR/GntR_C"/>
</dbReference>
<proteinExistence type="predicted"/>
<organism evidence="5 6">
    <name type="scientific">Desulfopila aestuarii DSM 18488</name>
    <dbReference type="NCBI Taxonomy" id="1121416"/>
    <lineage>
        <taxon>Bacteria</taxon>
        <taxon>Pseudomonadati</taxon>
        <taxon>Thermodesulfobacteriota</taxon>
        <taxon>Desulfobulbia</taxon>
        <taxon>Desulfobulbales</taxon>
        <taxon>Desulfocapsaceae</taxon>
        <taxon>Desulfopila</taxon>
    </lineage>
</organism>
<keyword evidence="1" id="KW-0805">Transcription regulation</keyword>
<evidence type="ECO:0000313" key="6">
    <source>
        <dbReference type="Proteomes" id="UP000184603"/>
    </source>
</evidence>
<dbReference type="AlphaFoldDB" id="A0A1M7XY59"/>
<dbReference type="GO" id="GO:0003700">
    <property type="term" value="F:DNA-binding transcription factor activity"/>
    <property type="evidence" value="ECO:0007669"/>
    <property type="project" value="InterPro"/>
</dbReference>
<dbReference type="PANTHER" id="PTHR43537">
    <property type="entry name" value="TRANSCRIPTIONAL REGULATOR, GNTR FAMILY"/>
    <property type="match status" value="1"/>
</dbReference>
<dbReference type="Proteomes" id="UP000184603">
    <property type="component" value="Unassembled WGS sequence"/>
</dbReference>
<accession>A0A1M7XY59</accession>
<keyword evidence="3" id="KW-0804">Transcription</keyword>
<keyword evidence="2 5" id="KW-0238">DNA-binding</keyword>
<dbReference type="EMBL" id="FRFE01000002">
    <property type="protein sequence ID" value="SHO43921.1"/>
    <property type="molecule type" value="Genomic_DNA"/>
</dbReference>
<feature type="domain" description="HTH gntR-type" evidence="4">
    <location>
        <begin position="7"/>
        <end position="74"/>
    </location>
</feature>
<dbReference type="InterPro" id="IPR000524">
    <property type="entry name" value="Tscrpt_reg_HTH_GntR"/>
</dbReference>
<dbReference type="InterPro" id="IPR036390">
    <property type="entry name" value="WH_DNA-bd_sf"/>
</dbReference>
<dbReference type="Gene3D" id="1.10.10.10">
    <property type="entry name" value="Winged helix-like DNA-binding domain superfamily/Winged helix DNA-binding domain"/>
    <property type="match status" value="1"/>
</dbReference>
<dbReference type="GO" id="GO:0003677">
    <property type="term" value="F:DNA binding"/>
    <property type="evidence" value="ECO:0007669"/>
    <property type="project" value="UniProtKB-KW"/>
</dbReference>
<evidence type="ECO:0000259" key="4">
    <source>
        <dbReference type="PROSITE" id="PS50949"/>
    </source>
</evidence>
<protein>
    <submittedName>
        <fullName evidence="5">DNA-binding transcriptional regulator, GntR family</fullName>
    </submittedName>
</protein>
<sequence length="218" mass="25699">MAIKKNKNLSLKVYNRIIELMLNYEIVPGQRLVFVDLAKQLQVSRTPVNNALGMLAQEGYLDFVPNQGYSVHKMTQKEAEDLYEIREVLEVGFISQAIRNMTDQGLQKVEKQKIAYENAISNQVTRKMFILDTEFHVAIMEMTGNELFVRRYRDLSQKIFLRFRTDDLIMSRIEAIRNEHHELYEAIRLKDVELAKERIRAHYRNSKQSLFPIIFAKE</sequence>
<dbReference type="Gene3D" id="1.20.120.530">
    <property type="entry name" value="GntR ligand-binding domain-like"/>
    <property type="match status" value="1"/>
</dbReference>
<dbReference type="RefSeq" id="WP_073611939.1">
    <property type="nucleotide sequence ID" value="NZ_FRFE01000002.1"/>
</dbReference>
<dbReference type="STRING" id="1121416.SAMN02745220_00571"/>
<evidence type="ECO:0000256" key="3">
    <source>
        <dbReference type="ARBA" id="ARBA00023163"/>
    </source>
</evidence>
<dbReference type="PANTHER" id="PTHR43537:SF24">
    <property type="entry name" value="GLUCONATE OPERON TRANSCRIPTIONAL REPRESSOR"/>
    <property type="match status" value="1"/>
</dbReference>
<evidence type="ECO:0000313" key="5">
    <source>
        <dbReference type="EMBL" id="SHO43921.1"/>
    </source>
</evidence>
<dbReference type="Pfam" id="PF00392">
    <property type="entry name" value="GntR"/>
    <property type="match status" value="1"/>
</dbReference>
<dbReference type="PROSITE" id="PS50949">
    <property type="entry name" value="HTH_GNTR"/>
    <property type="match status" value="1"/>
</dbReference>
<evidence type="ECO:0000256" key="1">
    <source>
        <dbReference type="ARBA" id="ARBA00023015"/>
    </source>
</evidence>
<keyword evidence="6" id="KW-1185">Reference proteome</keyword>
<gene>
    <name evidence="5" type="ORF">SAMN02745220_00571</name>
</gene>
<evidence type="ECO:0000256" key="2">
    <source>
        <dbReference type="ARBA" id="ARBA00023125"/>
    </source>
</evidence>